<dbReference type="Proteomes" id="UP001266305">
    <property type="component" value="Unassembled WGS sequence"/>
</dbReference>
<evidence type="ECO:0000313" key="5">
    <source>
        <dbReference type="EMBL" id="KAK2105740.1"/>
    </source>
</evidence>
<name>A0ABQ9V8R1_SAGOE</name>
<organism evidence="5 6">
    <name type="scientific">Saguinus oedipus</name>
    <name type="common">Cotton-top tamarin</name>
    <name type="synonym">Oedipomidas oedipus</name>
    <dbReference type="NCBI Taxonomy" id="9490"/>
    <lineage>
        <taxon>Eukaryota</taxon>
        <taxon>Metazoa</taxon>
        <taxon>Chordata</taxon>
        <taxon>Craniata</taxon>
        <taxon>Vertebrata</taxon>
        <taxon>Euteleostomi</taxon>
        <taxon>Mammalia</taxon>
        <taxon>Eutheria</taxon>
        <taxon>Euarchontoglires</taxon>
        <taxon>Primates</taxon>
        <taxon>Haplorrhini</taxon>
        <taxon>Platyrrhini</taxon>
        <taxon>Cebidae</taxon>
        <taxon>Callitrichinae</taxon>
        <taxon>Saguinus</taxon>
    </lineage>
</organism>
<feature type="compositionally biased region" description="Basic and acidic residues" evidence="4">
    <location>
        <begin position="22"/>
        <end position="33"/>
    </location>
</feature>
<evidence type="ECO:0000256" key="3">
    <source>
        <dbReference type="ARBA" id="ARBA00023242"/>
    </source>
</evidence>
<dbReference type="EMBL" id="JASSZA010000007">
    <property type="protein sequence ID" value="KAK2105740.1"/>
    <property type="molecule type" value="Genomic_DNA"/>
</dbReference>
<proteinExistence type="predicted"/>
<keyword evidence="3" id="KW-0539">Nucleus</keyword>
<sequence>MLTVLAVPTRQWAGRICACPGRDRKADEDHYREQQALNDSTAKNGAASKRAFKQSPPAVPALGASVKKRRHGDEDTYYLHELRLDLLLGKRKEGDPEPLGCWGTPGMDSCFAKPQSS</sequence>
<keyword evidence="1" id="KW-0805">Transcription regulation</keyword>
<dbReference type="InterPro" id="IPR012346">
    <property type="entry name" value="p53/RUNT-type_TF_DNA-bd_sf"/>
</dbReference>
<gene>
    <name evidence="5" type="ORF">P7K49_015254</name>
</gene>
<evidence type="ECO:0000256" key="1">
    <source>
        <dbReference type="ARBA" id="ARBA00023015"/>
    </source>
</evidence>
<keyword evidence="6" id="KW-1185">Reference proteome</keyword>
<dbReference type="PANTHER" id="PTHR11447">
    <property type="entry name" value="CELLULAR TUMOR ANTIGEN P53"/>
    <property type="match status" value="1"/>
</dbReference>
<evidence type="ECO:0000313" key="6">
    <source>
        <dbReference type="Proteomes" id="UP001266305"/>
    </source>
</evidence>
<comment type="caution">
    <text evidence="5">The sequence shown here is derived from an EMBL/GenBank/DDBJ whole genome shotgun (WGS) entry which is preliminary data.</text>
</comment>
<dbReference type="Gene3D" id="2.60.40.720">
    <property type="match status" value="1"/>
</dbReference>
<feature type="region of interest" description="Disordered" evidence="4">
    <location>
        <begin position="22"/>
        <end position="71"/>
    </location>
</feature>
<keyword evidence="2" id="KW-0804">Transcription</keyword>
<accession>A0ABQ9V8R1</accession>
<protein>
    <submittedName>
        <fullName evidence="5">Uncharacterized protein</fullName>
    </submittedName>
</protein>
<evidence type="ECO:0000256" key="2">
    <source>
        <dbReference type="ARBA" id="ARBA00023163"/>
    </source>
</evidence>
<dbReference type="PANTHER" id="PTHR11447:SF21">
    <property type="entry name" value="TUMOR PROTEIN P73"/>
    <property type="match status" value="1"/>
</dbReference>
<reference evidence="5 6" key="1">
    <citation type="submission" date="2023-05" db="EMBL/GenBank/DDBJ databases">
        <title>B98-5 Cell Line De Novo Hybrid Assembly: An Optical Mapping Approach.</title>
        <authorList>
            <person name="Kananen K."/>
            <person name="Auerbach J.A."/>
            <person name="Kautto E."/>
            <person name="Blachly J.S."/>
        </authorList>
    </citation>
    <scope>NUCLEOTIDE SEQUENCE [LARGE SCALE GENOMIC DNA]</scope>
    <source>
        <strain evidence="5">B95-8</strain>
        <tissue evidence="5">Cell line</tissue>
    </source>
</reference>
<dbReference type="InterPro" id="IPR002117">
    <property type="entry name" value="p53_tumour_suppressor"/>
</dbReference>
<evidence type="ECO:0000256" key="4">
    <source>
        <dbReference type="SAM" id="MobiDB-lite"/>
    </source>
</evidence>